<dbReference type="EnsemblMetazoa" id="AALFPA23_006132.R7926">
    <property type="protein sequence ID" value="AALFPA23_006132.P7926"/>
    <property type="gene ID" value="AALFPA23_006132"/>
</dbReference>
<accession>A0ABM1Y675</accession>
<protein>
    <recommendedName>
        <fullName evidence="3">CCHC-type domain-containing protein</fullName>
    </recommendedName>
</protein>
<evidence type="ECO:0000313" key="4">
    <source>
        <dbReference type="EnsemblMetazoa" id="AALFPA23_006132.P7926"/>
    </source>
</evidence>
<keyword evidence="1" id="KW-0862">Zinc</keyword>
<keyword evidence="1" id="KW-0863">Zinc-finger</keyword>
<organism evidence="4 5">
    <name type="scientific">Aedes albopictus</name>
    <name type="common">Asian tiger mosquito</name>
    <name type="synonym">Stegomyia albopicta</name>
    <dbReference type="NCBI Taxonomy" id="7160"/>
    <lineage>
        <taxon>Eukaryota</taxon>
        <taxon>Metazoa</taxon>
        <taxon>Ecdysozoa</taxon>
        <taxon>Arthropoda</taxon>
        <taxon>Hexapoda</taxon>
        <taxon>Insecta</taxon>
        <taxon>Pterygota</taxon>
        <taxon>Neoptera</taxon>
        <taxon>Endopterygota</taxon>
        <taxon>Diptera</taxon>
        <taxon>Nematocera</taxon>
        <taxon>Culicoidea</taxon>
        <taxon>Culicidae</taxon>
        <taxon>Culicinae</taxon>
        <taxon>Aedini</taxon>
        <taxon>Aedes</taxon>
        <taxon>Stegomyia</taxon>
    </lineage>
</organism>
<dbReference type="RefSeq" id="XP_062714463.1">
    <property type="nucleotide sequence ID" value="XM_062858479.1"/>
</dbReference>
<dbReference type="Proteomes" id="UP000069940">
    <property type="component" value="Unassembled WGS sequence"/>
</dbReference>
<reference evidence="4" key="2">
    <citation type="submission" date="2025-05" db="UniProtKB">
        <authorList>
            <consortium name="EnsemblMetazoa"/>
        </authorList>
    </citation>
    <scope>IDENTIFICATION</scope>
    <source>
        <strain evidence="4">Foshan</strain>
    </source>
</reference>
<feature type="domain" description="CCHC-type" evidence="3">
    <location>
        <begin position="375"/>
        <end position="390"/>
    </location>
</feature>
<dbReference type="InterPro" id="IPR036875">
    <property type="entry name" value="Znf_CCHC_sf"/>
</dbReference>
<dbReference type="PANTHER" id="PTHR47331:SF5">
    <property type="entry name" value="RIBONUCLEASE H"/>
    <property type="match status" value="1"/>
</dbReference>
<dbReference type="Pfam" id="PF03564">
    <property type="entry name" value="DUF1759"/>
    <property type="match status" value="1"/>
</dbReference>
<dbReference type="PANTHER" id="PTHR47331">
    <property type="entry name" value="PHD-TYPE DOMAIN-CONTAINING PROTEIN"/>
    <property type="match status" value="1"/>
</dbReference>
<reference evidence="5" key="1">
    <citation type="journal article" date="2015" name="Proc. Natl. Acad. Sci. U.S.A.">
        <title>Genome sequence of the Asian Tiger mosquito, Aedes albopictus, reveals insights into its biology, genetics, and evolution.</title>
        <authorList>
            <person name="Chen X.G."/>
            <person name="Jiang X."/>
            <person name="Gu J."/>
            <person name="Xu M."/>
            <person name="Wu Y."/>
            <person name="Deng Y."/>
            <person name="Zhang C."/>
            <person name="Bonizzoni M."/>
            <person name="Dermauw W."/>
            <person name="Vontas J."/>
            <person name="Armbruster P."/>
            <person name="Huang X."/>
            <person name="Yang Y."/>
            <person name="Zhang H."/>
            <person name="He W."/>
            <person name="Peng H."/>
            <person name="Liu Y."/>
            <person name="Wu K."/>
            <person name="Chen J."/>
            <person name="Lirakis M."/>
            <person name="Topalis P."/>
            <person name="Van Leeuwen T."/>
            <person name="Hall A.B."/>
            <person name="Jiang X."/>
            <person name="Thorpe C."/>
            <person name="Mueller R.L."/>
            <person name="Sun C."/>
            <person name="Waterhouse R.M."/>
            <person name="Yan G."/>
            <person name="Tu Z.J."/>
            <person name="Fang X."/>
            <person name="James A.A."/>
        </authorList>
    </citation>
    <scope>NUCLEOTIDE SEQUENCE [LARGE SCALE GENOMIC DNA]</scope>
    <source>
        <strain evidence="5">Foshan</strain>
    </source>
</reference>
<dbReference type="SUPFAM" id="SSF57756">
    <property type="entry name" value="Retrovirus zinc finger-like domains"/>
    <property type="match status" value="1"/>
</dbReference>
<keyword evidence="1" id="KW-0479">Metal-binding</keyword>
<proteinExistence type="predicted"/>
<dbReference type="PROSITE" id="PS50158">
    <property type="entry name" value="ZF_CCHC"/>
    <property type="match status" value="1"/>
</dbReference>
<dbReference type="InterPro" id="IPR005312">
    <property type="entry name" value="DUF1759"/>
</dbReference>
<evidence type="ECO:0000256" key="1">
    <source>
        <dbReference type="PROSITE-ProRule" id="PRU00047"/>
    </source>
</evidence>
<sequence length="812" mass="91619">MAPSRKKKPALKLLMVQLKNIQTSMDDIRRFVEADQPTATVSQVKIRMDSLDEMWERYAEVLVDIQGHDDFEAKDETIDKTRLAYSDSYYHCKAFLMDKIRELQGPEEADHSVRANETLVQGHGTLDHVRLPQIKLQVFNGDIDEWISFRDLFTSLIHRKTDLAEVEKFHYLKGCLQGEPKGLIDSLKITRTNYQIAWDMLLKRYDNSKLLKKRQVQALFNLPTMSKESVTDLHSLIDGFERVVQNLDQVIKPEDYKDLLLVTLLSTRLDPVTRRGWEEHSSTNDHDTLANLTDFLHRRIRILESLPTKVTDSRTFQPQPSRQKSSAVKASYGSVQSSGVRCAMCKENHQLYHCSSFQRLSVREREAVLRSNSLCRNCFRSGHLARDCPSKYFCRTCKGRHHTLVCFKQDKAGAAKVAAAVGNNNPPPQTESDEPTPSTSSQVVNMAAAETIVSGTTQHFSSKVLLATAVVIVEDDEGSQFTARALLDSGSESNFIAERLSQRLRIQRAKVDVSVLGIGHTATKVKHQITAMVRSRVSAFSQNMRFLVLPKVTVNLPTAKVNTQGWTVPDGINLADPTFFNPSAVDMVLGIEHFFDFFESGRRIPLGDQLPTLNASVFGWVVCGGQTNTSQGLRINCSTATTQGLEELVSRFWASEEIGVSKVLSSEEKRYEDIFLKSVRRESDGRYSVSLPKDEDIIWKLGESRDIAFRRFLGTERRLARDADLREQYHQFMAEYVQLGHMTKVEGTTDLAKRCYLPHHPVIKEASTTTKVRVVFDASCKTSSGVSLNDALLVGPIVQDDLRSIMLRSPVA</sequence>
<feature type="region of interest" description="Disordered" evidence="2">
    <location>
        <begin position="420"/>
        <end position="442"/>
    </location>
</feature>
<dbReference type="InterPro" id="IPR001878">
    <property type="entry name" value="Znf_CCHC"/>
</dbReference>
<dbReference type="GeneID" id="134291126"/>
<name>A0ABM1Y675_AEDAL</name>
<dbReference type="SMART" id="SM00343">
    <property type="entry name" value="ZnF_C2HC"/>
    <property type="match status" value="1"/>
</dbReference>
<evidence type="ECO:0000313" key="5">
    <source>
        <dbReference type="Proteomes" id="UP000069940"/>
    </source>
</evidence>
<evidence type="ECO:0000256" key="2">
    <source>
        <dbReference type="SAM" id="MobiDB-lite"/>
    </source>
</evidence>
<evidence type="ECO:0000259" key="3">
    <source>
        <dbReference type="PROSITE" id="PS50158"/>
    </source>
</evidence>
<keyword evidence="5" id="KW-1185">Reference proteome</keyword>